<dbReference type="InterPro" id="IPR006442">
    <property type="entry name" value="Antitoxin_Phd/YefM"/>
</dbReference>
<dbReference type="NCBIfam" id="TIGR01552">
    <property type="entry name" value="phd_fam"/>
    <property type="match status" value="1"/>
</dbReference>
<accession>A0A975LBG7</accession>
<reference evidence="3" key="1">
    <citation type="submission" date="2021-05" db="EMBL/GenBank/DDBJ databases">
        <authorList>
            <person name="Kaiqin L."/>
            <person name="Jian G."/>
        </authorList>
    </citation>
    <scope>NUCLEOTIDE SEQUENCE</scope>
    <source>
        <strain evidence="3">HDS5</strain>
    </source>
</reference>
<evidence type="ECO:0000256" key="2">
    <source>
        <dbReference type="RuleBase" id="RU362080"/>
    </source>
</evidence>
<comment type="function">
    <text evidence="2">Antitoxin component of a type II toxin-antitoxin (TA) system.</text>
</comment>
<dbReference type="SUPFAM" id="SSF143120">
    <property type="entry name" value="YefM-like"/>
    <property type="match status" value="1"/>
</dbReference>
<name>A0A975LBG7_9ACTN</name>
<dbReference type="PANTHER" id="PTHR33713">
    <property type="entry name" value="ANTITOXIN YAFN-RELATED"/>
    <property type="match status" value="1"/>
</dbReference>
<dbReference type="InterPro" id="IPR036165">
    <property type="entry name" value="YefM-like_sf"/>
</dbReference>
<dbReference type="Pfam" id="PF02604">
    <property type="entry name" value="PhdYeFM_antitox"/>
    <property type="match status" value="1"/>
</dbReference>
<dbReference type="Proteomes" id="UP000682416">
    <property type="component" value="Chromosome"/>
</dbReference>
<dbReference type="KEGG" id="nec:KGD82_04430"/>
<sequence>MYNFLYIKVRSSLWCPGGTVTKTITYSESRAHYAATMDAVVNDREEVIITRAGHEPVVMMALSEYESLRETAYLLRSPENARRLIDAIEQVESGHGIERGLAE</sequence>
<evidence type="ECO:0000313" key="4">
    <source>
        <dbReference type="Proteomes" id="UP000682416"/>
    </source>
</evidence>
<dbReference type="InterPro" id="IPR051405">
    <property type="entry name" value="phD/YefM_antitoxin"/>
</dbReference>
<keyword evidence="4" id="KW-1185">Reference proteome</keyword>
<dbReference type="EMBL" id="CP074402">
    <property type="protein sequence ID" value="QVJ02101.1"/>
    <property type="molecule type" value="Genomic_DNA"/>
</dbReference>
<dbReference type="PANTHER" id="PTHR33713:SF6">
    <property type="entry name" value="ANTITOXIN YEFM"/>
    <property type="match status" value="1"/>
</dbReference>
<dbReference type="AlphaFoldDB" id="A0A975LBG7"/>
<organism evidence="3 4">
    <name type="scientific">Nocardiopsis eucommiae</name>
    <dbReference type="NCBI Taxonomy" id="2831970"/>
    <lineage>
        <taxon>Bacteria</taxon>
        <taxon>Bacillati</taxon>
        <taxon>Actinomycetota</taxon>
        <taxon>Actinomycetes</taxon>
        <taxon>Streptosporangiales</taxon>
        <taxon>Nocardiopsidaceae</taxon>
        <taxon>Nocardiopsis</taxon>
    </lineage>
</organism>
<gene>
    <name evidence="3" type="ORF">KGD82_04430</name>
</gene>
<evidence type="ECO:0000313" key="3">
    <source>
        <dbReference type="EMBL" id="QVJ02101.1"/>
    </source>
</evidence>
<evidence type="ECO:0000256" key="1">
    <source>
        <dbReference type="ARBA" id="ARBA00009981"/>
    </source>
</evidence>
<comment type="similarity">
    <text evidence="1 2">Belongs to the phD/YefM antitoxin family.</text>
</comment>
<proteinExistence type="inferred from homology"/>
<dbReference type="Gene3D" id="3.40.1620.10">
    <property type="entry name" value="YefM-like domain"/>
    <property type="match status" value="1"/>
</dbReference>
<protein>
    <recommendedName>
        <fullName evidence="2">Antitoxin</fullName>
    </recommendedName>
</protein>
<dbReference type="Gene3D" id="6.10.250.330">
    <property type="match status" value="1"/>
</dbReference>